<accession>A0AAN7VZ75</accession>
<dbReference type="EMBL" id="JAWIZZ010000071">
    <property type="protein sequence ID" value="KAK5773676.1"/>
    <property type="molecule type" value="Genomic_DNA"/>
</dbReference>
<feature type="domain" description="SLS1 C-terminal" evidence="4">
    <location>
        <begin position="477"/>
        <end position="811"/>
    </location>
</feature>
<name>A0AAN7VZ75_9SACH</name>
<evidence type="ECO:0000313" key="5">
    <source>
        <dbReference type="EMBL" id="KAK5773676.1"/>
    </source>
</evidence>
<gene>
    <name evidence="5" type="ORF">RI543_004985</name>
</gene>
<feature type="domain" description="SLS1 first KH" evidence="2">
    <location>
        <begin position="310"/>
        <end position="373"/>
    </location>
</feature>
<dbReference type="Pfam" id="PF20776">
    <property type="entry name" value="SLS1_N"/>
    <property type="match status" value="1"/>
</dbReference>
<feature type="domain" description="SLS1 N-terminal" evidence="3">
    <location>
        <begin position="216"/>
        <end position="293"/>
    </location>
</feature>
<evidence type="ECO:0000259" key="2">
    <source>
        <dbReference type="Pfam" id="PF14611"/>
    </source>
</evidence>
<keyword evidence="6" id="KW-1185">Reference proteome</keyword>
<dbReference type="AlphaFoldDB" id="A0AAN7VZ75"/>
<sequence length="813" mass="93772">MSLLLKCYYNKLITWKYLNYTNKLWYSLVNNIDNSISTNNTIDNNTEDHNDRTTITDANTITTISAITCTIPTAPVSSSLLPTSENCGNNKEDVHNVTRGKKIKPQKPHILVLDLKQSGLLPNTQKNNHKHTKKNNHSNRMDRPNYNNSNNNNTKHITILEGVDLGDNNNAYKNTDPSNGCSKNNSNNNIIIDNSNNVYLRDPKGQSSNTLLQFESKLTNEQIIQSIDSMRPPTTEVSSKIFDELVERLNDGYTVKQLRYYISTKSFTRISTSKLVKLDIVKRLLNDVWNLKVSSKMNTMNSYSMSHKIINLNDVQTKLLLLTQNGKILKNLSRLDKNLLIQLDYSNNQLKLWGNESVLKYIEISITNILKNILMTKWMPSTNSSTSSTTTSYNNKIISRITRLCDVDINLDKNEIFAFGNKRIQLAKRLLLWADYLNMEVSRAYSDYWKQAIDQVSSNTNKENQFQWFPFVDIQTLNWLRQIEPFEILREICPIKNESYKELTSDSLNNLLTDEKIDKFYNFFNHANKASVINLKPNVSNILSISLGQVLRPNKKASLTSPMPLCSSSSSNVEESSSFSSLHSNWIFHSRIPQLSEKLLKLPLFDKEFTKDELLLTDQHDYYLQIILTPDRKQFEESMNNHTPLKDQPLELWLQIDENNQIILDSVQAIIPILRENYLIQTPERPFDYRISNDYVMNVEATLESQPGLISFLNEIKMSNFIDNVKIPYNLCLNNPIGLSDTKHLIPTIGYNYVTCNRHKILKLKYMDKYCVQYSEIDGGNFGGKSQQIDFISSDSKPTKKEFRAFIKDIFMF</sequence>
<feature type="region of interest" description="Disordered" evidence="1">
    <location>
        <begin position="119"/>
        <end position="154"/>
    </location>
</feature>
<evidence type="ECO:0000259" key="3">
    <source>
        <dbReference type="Pfam" id="PF20776"/>
    </source>
</evidence>
<protein>
    <submittedName>
        <fullName evidence="5">Uncharacterized protein</fullName>
    </submittedName>
</protein>
<evidence type="ECO:0000256" key="1">
    <source>
        <dbReference type="SAM" id="MobiDB-lite"/>
    </source>
</evidence>
<evidence type="ECO:0000259" key="4">
    <source>
        <dbReference type="Pfam" id="PF20778"/>
    </source>
</evidence>
<feature type="compositionally biased region" description="Basic residues" evidence="1">
    <location>
        <begin position="127"/>
        <end position="137"/>
    </location>
</feature>
<dbReference type="Proteomes" id="UP001306508">
    <property type="component" value="Unassembled WGS sequence"/>
</dbReference>
<dbReference type="Pfam" id="PF20778">
    <property type="entry name" value="SLS1_C"/>
    <property type="match status" value="1"/>
</dbReference>
<proteinExistence type="predicted"/>
<comment type="caution">
    <text evidence="5">The sequence shown here is derived from an EMBL/GenBank/DDBJ whole genome shotgun (WGS) entry which is preliminary data.</text>
</comment>
<organism evidence="5 6">
    <name type="scientific">Arxiozyma heterogenica</name>
    <dbReference type="NCBI Taxonomy" id="278026"/>
    <lineage>
        <taxon>Eukaryota</taxon>
        <taxon>Fungi</taxon>
        <taxon>Dikarya</taxon>
        <taxon>Ascomycota</taxon>
        <taxon>Saccharomycotina</taxon>
        <taxon>Saccharomycetes</taxon>
        <taxon>Saccharomycetales</taxon>
        <taxon>Saccharomycetaceae</taxon>
        <taxon>Arxiozyma</taxon>
    </lineage>
</organism>
<evidence type="ECO:0000313" key="6">
    <source>
        <dbReference type="Proteomes" id="UP001306508"/>
    </source>
</evidence>
<dbReference type="GO" id="GO:0005743">
    <property type="term" value="C:mitochondrial inner membrane"/>
    <property type="evidence" value="ECO:0007669"/>
    <property type="project" value="InterPro"/>
</dbReference>
<dbReference type="InterPro" id="IPR048400">
    <property type="entry name" value="SLS1_N"/>
</dbReference>
<reference evidence="6" key="1">
    <citation type="submission" date="2023-07" db="EMBL/GenBank/DDBJ databases">
        <title>A draft genome of Kazachstania heterogenica Y-27499.</title>
        <authorList>
            <person name="Donic C."/>
            <person name="Kralova J.S."/>
            <person name="Fidel L."/>
            <person name="Ben-Dor S."/>
            <person name="Jung S."/>
        </authorList>
    </citation>
    <scope>NUCLEOTIDE SEQUENCE [LARGE SCALE GENOMIC DNA]</scope>
    <source>
        <strain evidence="6">Y27499</strain>
    </source>
</reference>
<dbReference type="InterPro" id="IPR048401">
    <property type="entry name" value="SLS1_C"/>
</dbReference>
<dbReference type="Pfam" id="PF14611">
    <property type="entry name" value="KH_SLS1_1"/>
    <property type="match status" value="1"/>
</dbReference>
<dbReference type="InterPro" id="IPR032741">
    <property type="entry name" value="Sls1_KH-1"/>
</dbReference>